<keyword evidence="2" id="KW-1185">Reference proteome</keyword>
<dbReference type="Pfam" id="PF13563">
    <property type="entry name" value="2_5_RNA_ligase2"/>
    <property type="match status" value="1"/>
</dbReference>
<dbReference type="Gene3D" id="3.90.1140.10">
    <property type="entry name" value="Cyclic phosphodiesterase"/>
    <property type="match status" value="1"/>
</dbReference>
<evidence type="ECO:0000313" key="1">
    <source>
        <dbReference type="EMBL" id="QYZ79453.1"/>
    </source>
</evidence>
<sequence>MHQENEAIAVDIALIPPSEVRSEVGRINRTLIRRSRDRGVLLGPGGGIAHITLAMAPIRAADLPAVCDHLAGVWERHRPLGITLTGVSSVMTAPGHPVSGFDVAPEPALRALHDEVVRGIAPFALTETAPSMLAVRGGEAADPGILEYVREFGTAHAGDRYSPHITLGVGEAGDPDTRLPLPYRFAAETVAVCHLGNGGTCREVLREFGGRQALAPLP</sequence>
<dbReference type="EMBL" id="CP037968">
    <property type="protein sequence ID" value="QYZ79453.1"/>
    <property type="molecule type" value="Genomic_DNA"/>
</dbReference>
<dbReference type="Proteomes" id="UP000826709">
    <property type="component" value="Chromosome"/>
</dbReference>
<dbReference type="SUPFAM" id="SSF55144">
    <property type="entry name" value="LigT-like"/>
    <property type="match status" value="1"/>
</dbReference>
<evidence type="ECO:0000313" key="2">
    <source>
        <dbReference type="Proteomes" id="UP000826709"/>
    </source>
</evidence>
<evidence type="ECO:0008006" key="3">
    <source>
        <dbReference type="Google" id="ProtNLM"/>
    </source>
</evidence>
<protein>
    <recommendedName>
        <fullName evidence="3">2'-5' RNA ligase family protein</fullName>
    </recommendedName>
</protein>
<reference evidence="1" key="1">
    <citation type="journal article" date="2005" name="Int. J. Syst. Evol. Microbiol.">
        <title>Methanofollis formosanus sp. nov., isolated from a fish pond.</title>
        <authorList>
            <person name="Wu S.Y."/>
            <person name="Chen S.C."/>
            <person name="Lai M.C."/>
        </authorList>
    </citation>
    <scope>NUCLEOTIDE SEQUENCE</scope>
    <source>
        <strain evidence="1">ML15</strain>
    </source>
</reference>
<dbReference type="RefSeq" id="WP_220680761.1">
    <property type="nucleotide sequence ID" value="NZ_CP037968.1"/>
</dbReference>
<accession>A0A8G1EG45</accession>
<organism evidence="1 2">
    <name type="scientific">Methanofollis formosanus</name>
    <dbReference type="NCBI Taxonomy" id="299308"/>
    <lineage>
        <taxon>Archaea</taxon>
        <taxon>Methanobacteriati</taxon>
        <taxon>Methanobacteriota</taxon>
        <taxon>Stenosarchaea group</taxon>
        <taxon>Methanomicrobia</taxon>
        <taxon>Methanomicrobiales</taxon>
        <taxon>Methanomicrobiaceae</taxon>
        <taxon>Methanofollis</taxon>
    </lineage>
</organism>
<dbReference type="KEGG" id="mfk:E2N92_08435"/>
<proteinExistence type="predicted"/>
<dbReference type="AlphaFoldDB" id="A0A8G1EG45"/>
<dbReference type="InterPro" id="IPR009097">
    <property type="entry name" value="Cyclic_Pdiesterase"/>
</dbReference>
<dbReference type="OrthoDB" id="105788at2157"/>
<name>A0A8G1EG45_9EURY</name>
<gene>
    <name evidence="1" type="ORF">E2N92_08435</name>
</gene>
<reference evidence="1" key="2">
    <citation type="submission" date="2019-03" db="EMBL/GenBank/DDBJ databases">
        <authorList>
            <person name="Chen S.-C."/>
            <person name="Wu S.-Y."/>
            <person name="Lai M.-C."/>
        </authorList>
    </citation>
    <scope>NUCLEOTIDE SEQUENCE</scope>
    <source>
        <strain evidence="1">ML15</strain>
    </source>
</reference>